<dbReference type="PANTHER" id="PTHR31689:SF0">
    <property type="entry name" value="DIAMINOPIMELATE EPIMERASE"/>
    <property type="match status" value="1"/>
</dbReference>
<keyword evidence="8" id="KW-0963">Cytoplasm</keyword>
<feature type="binding site" evidence="8">
    <location>
        <position position="13"/>
    </location>
    <ligand>
        <name>substrate</name>
    </ligand>
</feature>
<comment type="catalytic activity">
    <reaction evidence="7 8">
        <text>(2S,6S)-2,6-diaminopimelate = meso-2,6-diaminopimelate</text>
        <dbReference type="Rhea" id="RHEA:15393"/>
        <dbReference type="ChEBI" id="CHEBI:57609"/>
        <dbReference type="ChEBI" id="CHEBI:57791"/>
        <dbReference type="EC" id="5.1.1.7"/>
    </reaction>
</comment>
<reference evidence="10 11" key="1">
    <citation type="submission" date="2015-01" db="EMBL/GenBank/DDBJ databases">
        <title>Genome sequencing of Jeotgalibacillus soli.</title>
        <authorList>
            <person name="Goh K.M."/>
            <person name="Chan K.-G."/>
            <person name="Yaakop A.S."/>
            <person name="Ee R."/>
            <person name="Gan H.M."/>
            <person name="Chan C.S."/>
        </authorList>
    </citation>
    <scope>NUCLEOTIDE SEQUENCE [LARGE SCALE GENOMIC DNA]</scope>
    <source>
        <strain evidence="10 11">P9</strain>
    </source>
</reference>
<keyword evidence="4 8" id="KW-0028">Amino-acid biosynthesis</keyword>
<comment type="subunit">
    <text evidence="8">Homodimer.</text>
</comment>
<dbReference type="EMBL" id="JXRP01000018">
    <property type="protein sequence ID" value="KIL45501.1"/>
    <property type="molecule type" value="Genomic_DNA"/>
</dbReference>
<gene>
    <name evidence="8" type="primary">dapF</name>
    <name evidence="10" type="ORF">KP78_30450</name>
</gene>
<feature type="active site" description="Proton donor" evidence="8">
    <location>
        <position position="77"/>
    </location>
</feature>
<protein>
    <recommendedName>
        <fullName evidence="3 8">Diaminopimelate epimerase</fullName>
        <shortName evidence="8">DAP epimerase</shortName>
        <ecNumber evidence="3 8">5.1.1.7</ecNumber>
    </recommendedName>
    <alternativeName>
        <fullName evidence="8">PLP-independent amino acid racemase</fullName>
    </alternativeName>
</protein>
<evidence type="ECO:0000256" key="2">
    <source>
        <dbReference type="ARBA" id="ARBA00010219"/>
    </source>
</evidence>
<feature type="active site" evidence="9">
    <location>
        <position position="77"/>
    </location>
</feature>
<evidence type="ECO:0000256" key="6">
    <source>
        <dbReference type="ARBA" id="ARBA00023235"/>
    </source>
</evidence>
<dbReference type="SUPFAM" id="SSF54506">
    <property type="entry name" value="Diaminopimelate epimerase-like"/>
    <property type="match status" value="2"/>
</dbReference>
<keyword evidence="11" id="KW-1185">Reference proteome</keyword>
<dbReference type="PATRIC" id="fig|889306.3.peg.3056"/>
<dbReference type="OrthoDB" id="9805408at2"/>
<dbReference type="GO" id="GO:0009089">
    <property type="term" value="P:lysine biosynthetic process via diaminopimelate"/>
    <property type="evidence" value="ECO:0007669"/>
    <property type="project" value="UniProtKB-UniRule"/>
</dbReference>
<comment type="function">
    <text evidence="8">Catalyzes the stereoinversion of LL-2,6-diaminopimelate (L,L-DAP) to meso-diaminopimelate (meso-DAP), a precursor of L-lysine and an essential component of the bacterial peptidoglycan.</text>
</comment>
<dbReference type="Proteomes" id="UP000031938">
    <property type="component" value="Unassembled WGS sequence"/>
</dbReference>
<organism evidence="10 11">
    <name type="scientific">Jeotgalibacillus soli</name>
    <dbReference type="NCBI Taxonomy" id="889306"/>
    <lineage>
        <taxon>Bacteria</taxon>
        <taxon>Bacillati</taxon>
        <taxon>Bacillota</taxon>
        <taxon>Bacilli</taxon>
        <taxon>Bacillales</taxon>
        <taxon>Caryophanaceae</taxon>
        <taxon>Jeotgalibacillus</taxon>
    </lineage>
</organism>
<dbReference type="STRING" id="889306.KP78_30450"/>
<dbReference type="InterPro" id="IPR018510">
    <property type="entry name" value="DAP_epimerase_AS"/>
</dbReference>
<evidence type="ECO:0000256" key="1">
    <source>
        <dbReference type="ARBA" id="ARBA00005196"/>
    </source>
</evidence>
<dbReference type="EC" id="5.1.1.7" evidence="3 8"/>
<evidence type="ECO:0000256" key="9">
    <source>
        <dbReference type="PROSITE-ProRule" id="PRU10125"/>
    </source>
</evidence>
<dbReference type="InterPro" id="IPR001653">
    <property type="entry name" value="DAP_epimerase_DapF"/>
</dbReference>
<feature type="binding site" evidence="8">
    <location>
        <begin position="229"/>
        <end position="230"/>
    </location>
    <ligand>
        <name>substrate</name>
    </ligand>
</feature>
<dbReference type="GO" id="GO:0005829">
    <property type="term" value="C:cytosol"/>
    <property type="evidence" value="ECO:0007669"/>
    <property type="project" value="TreeGrafter"/>
</dbReference>
<evidence type="ECO:0000256" key="4">
    <source>
        <dbReference type="ARBA" id="ARBA00022605"/>
    </source>
</evidence>
<dbReference type="PROSITE" id="PS01326">
    <property type="entry name" value="DAP_EPIMERASE"/>
    <property type="match status" value="1"/>
</dbReference>
<dbReference type="NCBIfam" id="TIGR00652">
    <property type="entry name" value="DapF"/>
    <property type="match status" value="1"/>
</dbReference>
<comment type="similarity">
    <text evidence="2 8">Belongs to the diaminopimelate epimerase family.</text>
</comment>
<keyword evidence="6 8" id="KW-0413">Isomerase</keyword>
<evidence type="ECO:0000313" key="10">
    <source>
        <dbReference type="EMBL" id="KIL45501.1"/>
    </source>
</evidence>
<comment type="subcellular location">
    <subcellularLocation>
        <location evidence="8">Cytoplasm</location>
    </subcellularLocation>
</comment>
<dbReference type="Gene3D" id="3.10.310.10">
    <property type="entry name" value="Diaminopimelate Epimerase, Chain A, domain 1"/>
    <property type="match status" value="2"/>
</dbReference>
<sequence>MEINLIKCHGSGNDFLLLDEERKGIALTDQDRRNLTLVLCDREKNIGADGILFISASEKAHAKMRVFNADGSEASMCGNGLRCAGRYICERDQQSSIKVETMKATLSVNLATSLFEGIPTYAVEISPILFQLDALPLNLPQEELILEKVPAWHTVLVFSAVAVPNPHLITTVDADTLNSDLQQTLAEGFNKENQWFDDGVNVSFVVNLGQDEIYVRTYERGVGFTNACGTAMSSSSLIEVIRGTSKSETPITVYNDGGLVQCVIYKENDQFHHIDLIGNATVTHYYDIDYPQFSSKDYTITNVFETTEQQQYEKMAAQAKEHVMSKKPNLLV</sequence>
<dbReference type="RefSeq" id="WP_041089861.1">
    <property type="nucleotide sequence ID" value="NZ_JXRP01000018.1"/>
</dbReference>
<evidence type="ECO:0000256" key="5">
    <source>
        <dbReference type="ARBA" id="ARBA00023154"/>
    </source>
</evidence>
<dbReference type="PANTHER" id="PTHR31689">
    <property type="entry name" value="DIAMINOPIMELATE EPIMERASE, CHLOROPLASTIC"/>
    <property type="match status" value="1"/>
</dbReference>
<evidence type="ECO:0000313" key="11">
    <source>
        <dbReference type="Proteomes" id="UP000031938"/>
    </source>
</evidence>
<feature type="binding site" evidence="8">
    <location>
        <position position="201"/>
    </location>
    <ligand>
        <name>substrate</name>
    </ligand>
</feature>
<feature type="binding site" evidence="8">
    <location>
        <position position="68"/>
    </location>
    <ligand>
        <name>substrate</name>
    </ligand>
</feature>
<comment type="caution">
    <text evidence="8">Lacks conserved residue(s) required for the propagation of feature annotation.</text>
</comment>
<dbReference type="HAMAP" id="MF_00197">
    <property type="entry name" value="DAP_epimerase"/>
    <property type="match status" value="1"/>
</dbReference>
<dbReference type="AlphaFoldDB" id="A0A0C2VM54"/>
<dbReference type="GO" id="GO:0008837">
    <property type="term" value="F:diaminopimelate epimerase activity"/>
    <property type="evidence" value="ECO:0007669"/>
    <property type="project" value="UniProtKB-UniRule"/>
</dbReference>
<feature type="binding site" evidence="8">
    <location>
        <begin position="219"/>
        <end position="220"/>
    </location>
    <ligand>
        <name>substrate</name>
    </ligand>
</feature>
<evidence type="ECO:0000256" key="7">
    <source>
        <dbReference type="ARBA" id="ARBA00051712"/>
    </source>
</evidence>
<feature type="binding site" evidence="8">
    <location>
        <position position="165"/>
    </location>
    <ligand>
        <name>substrate</name>
    </ligand>
</feature>
<dbReference type="Pfam" id="PF01678">
    <property type="entry name" value="DAP_epimerase"/>
    <property type="match status" value="2"/>
</dbReference>
<feature type="active site" description="Proton acceptor" evidence="8">
    <location>
        <position position="228"/>
    </location>
</feature>
<feature type="binding site" evidence="8">
    <location>
        <begin position="78"/>
        <end position="79"/>
    </location>
    <ligand>
        <name>substrate</name>
    </ligand>
</feature>
<accession>A0A0C2VM54</accession>
<comment type="pathway">
    <text evidence="1 8">Amino-acid biosynthesis; L-lysine biosynthesis via DAP pathway; DL-2,6-diaminopimelate from LL-2,6-diaminopimelate: step 1/1.</text>
</comment>
<evidence type="ECO:0000256" key="8">
    <source>
        <dbReference type="HAMAP-Rule" id="MF_00197"/>
    </source>
</evidence>
<proteinExistence type="inferred from homology"/>
<feature type="site" description="Could be important to modulate the pK values of the two catalytic cysteine residues" evidence="8">
    <location>
        <position position="167"/>
    </location>
</feature>
<feature type="site" description="Could be important to modulate the pK values of the two catalytic cysteine residues" evidence="8">
    <location>
        <position position="219"/>
    </location>
</feature>
<comment type="caution">
    <text evidence="10">The sequence shown here is derived from an EMBL/GenBank/DDBJ whole genome shotgun (WGS) entry which is preliminary data.</text>
</comment>
<dbReference type="UniPathway" id="UPA00034">
    <property type="reaction ID" value="UER00025"/>
</dbReference>
<keyword evidence="5 8" id="KW-0457">Lysine biosynthesis</keyword>
<name>A0A0C2VM54_9BACL</name>
<evidence type="ECO:0000256" key="3">
    <source>
        <dbReference type="ARBA" id="ARBA00013080"/>
    </source>
</evidence>